<gene>
    <name evidence="1" type="ORF">ACFPPB_09910</name>
</gene>
<protein>
    <submittedName>
        <fullName evidence="1">Uncharacterized protein</fullName>
    </submittedName>
</protein>
<evidence type="ECO:0000313" key="1">
    <source>
        <dbReference type="EMBL" id="MFC5581423.1"/>
    </source>
</evidence>
<keyword evidence="2" id="KW-1185">Reference proteome</keyword>
<dbReference type="RefSeq" id="WP_377326601.1">
    <property type="nucleotide sequence ID" value="NZ_JBHSNG010000008.1"/>
</dbReference>
<evidence type="ECO:0000313" key="2">
    <source>
        <dbReference type="Proteomes" id="UP001596111"/>
    </source>
</evidence>
<organism evidence="1 2">
    <name type="scientific">Rhodanobacter terrae</name>
    <dbReference type="NCBI Taxonomy" id="418647"/>
    <lineage>
        <taxon>Bacteria</taxon>
        <taxon>Pseudomonadati</taxon>
        <taxon>Pseudomonadota</taxon>
        <taxon>Gammaproteobacteria</taxon>
        <taxon>Lysobacterales</taxon>
        <taxon>Rhodanobacteraceae</taxon>
        <taxon>Rhodanobacter</taxon>
    </lineage>
</organism>
<proteinExistence type="predicted"/>
<dbReference type="Proteomes" id="UP001596111">
    <property type="component" value="Unassembled WGS sequence"/>
</dbReference>
<name>A0ABW0SX61_9GAMM</name>
<comment type="caution">
    <text evidence="1">The sequence shown here is derived from an EMBL/GenBank/DDBJ whole genome shotgun (WGS) entry which is preliminary data.</text>
</comment>
<accession>A0ABW0SX61</accession>
<dbReference type="EMBL" id="JBHSNG010000008">
    <property type="protein sequence ID" value="MFC5581423.1"/>
    <property type="molecule type" value="Genomic_DNA"/>
</dbReference>
<sequence length="103" mass="10710">MKYTVAPSGVNAAAPSSSVPAISPGAKIVAVGEESGDMARTVWAMPANKAVAARIALSAGRRVSIFRMSISLAARPLYKPSDEAPMWLMKSGWHGLSVASLIL</sequence>
<reference evidence="2" key="1">
    <citation type="journal article" date="2019" name="Int. J. Syst. Evol. Microbiol.">
        <title>The Global Catalogue of Microorganisms (GCM) 10K type strain sequencing project: providing services to taxonomists for standard genome sequencing and annotation.</title>
        <authorList>
            <consortium name="The Broad Institute Genomics Platform"/>
            <consortium name="The Broad Institute Genome Sequencing Center for Infectious Disease"/>
            <person name="Wu L."/>
            <person name="Ma J."/>
        </authorList>
    </citation>
    <scope>NUCLEOTIDE SEQUENCE [LARGE SCALE GENOMIC DNA]</scope>
    <source>
        <strain evidence="2">CGMCC 1.13587</strain>
    </source>
</reference>